<dbReference type="InParanoid" id="A0A136IL11"/>
<dbReference type="Proteomes" id="UP000070501">
    <property type="component" value="Unassembled WGS sequence"/>
</dbReference>
<dbReference type="SUPFAM" id="SSF52540">
    <property type="entry name" value="P-loop containing nucleoside triphosphate hydrolases"/>
    <property type="match status" value="1"/>
</dbReference>
<name>A0A136IL11_9PEZI</name>
<evidence type="ECO:0000313" key="2">
    <source>
        <dbReference type="Proteomes" id="UP000070501"/>
    </source>
</evidence>
<dbReference type="InterPro" id="IPR027417">
    <property type="entry name" value="P-loop_NTPase"/>
</dbReference>
<proteinExistence type="predicted"/>
<sequence length="192" mass="21811">MTQAQQDALFDRVRDALRRTESDARPVVLMTCGLAGSGKSTLAKTVTARLPHFTRLSIDEIIHARHGIYGADYPADMALYQAYMDEAGAVYDAEFDRLLLRERRDIVLDRSFYAKEDRDDFRARVEQGGGGRVVLVFFRPTDKEVSWNRIVDRGRETKGANNALEISRELFEMYWAGFENPDGEGEIVIDVV</sequence>
<evidence type="ECO:0008006" key="3">
    <source>
        <dbReference type="Google" id="ProtNLM"/>
    </source>
</evidence>
<organism evidence="1 2">
    <name type="scientific">Microdochium bolleyi</name>
    <dbReference type="NCBI Taxonomy" id="196109"/>
    <lineage>
        <taxon>Eukaryota</taxon>
        <taxon>Fungi</taxon>
        <taxon>Dikarya</taxon>
        <taxon>Ascomycota</taxon>
        <taxon>Pezizomycotina</taxon>
        <taxon>Sordariomycetes</taxon>
        <taxon>Xylariomycetidae</taxon>
        <taxon>Xylariales</taxon>
        <taxon>Microdochiaceae</taxon>
        <taxon>Microdochium</taxon>
    </lineage>
</organism>
<dbReference type="AlphaFoldDB" id="A0A136IL11"/>
<reference evidence="2" key="1">
    <citation type="submission" date="2016-02" db="EMBL/GenBank/DDBJ databases">
        <title>Draft genome sequence of Microdochium bolleyi, a fungal endophyte of beachgrass.</title>
        <authorList>
            <consortium name="DOE Joint Genome Institute"/>
            <person name="David A.S."/>
            <person name="May G."/>
            <person name="Haridas S."/>
            <person name="Lim J."/>
            <person name="Wang M."/>
            <person name="Labutti K."/>
            <person name="Lipzen A."/>
            <person name="Barry K."/>
            <person name="Grigoriev I.V."/>
        </authorList>
    </citation>
    <scope>NUCLEOTIDE SEQUENCE [LARGE SCALE GENOMIC DNA]</scope>
    <source>
        <strain evidence="2">J235TASD1</strain>
    </source>
</reference>
<dbReference type="EMBL" id="KQ964277">
    <property type="protein sequence ID" value="KXJ85646.1"/>
    <property type="molecule type" value="Genomic_DNA"/>
</dbReference>
<evidence type="ECO:0000313" key="1">
    <source>
        <dbReference type="EMBL" id="KXJ85646.1"/>
    </source>
</evidence>
<protein>
    <recommendedName>
        <fullName evidence="3">P-loop containing nucleoside triphosphate hydrolase protein</fullName>
    </recommendedName>
</protein>
<keyword evidence="2" id="KW-1185">Reference proteome</keyword>
<dbReference type="OrthoDB" id="3512845at2759"/>
<accession>A0A136IL11</accession>
<gene>
    <name evidence="1" type="ORF">Micbo1qcDRAFT_169233</name>
</gene>
<dbReference type="Gene3D" id="3.40.50.300">
    <property type="entry name" value="P-loop containing nucleotide triphosphate hydrolases"/>
    <property type="match status" value="1"/>
</dbReference>
<dbReference type="Pfam" id="PF13671">
    <property type="entry name" value="AAA_33"/>
    <property type="match status" value="1"/>
</dbReference>